<organism evidence="3 4">
    <name type="scientific">Pleurostoma richardsiae</name>
    <dbReference type="NCBI Taxonomy" id="41990"/>
    <lineage>
        <taxon>Eukaryota</taxon>
        <taxon>Fungi</taxon>
        <taxon>Dikarya</taxon>
        <taxon>Ascomycota</taxon>
        <taxon>Pezizomycotina</taxon>
        <taxon>Sordariomycetes</taxon>
        <taxon>Sordariomycetidae</taxon>
        <taxon>Calosphaeriales</taxon>
        <taxon>Pleurostomataceae</taxon>
        <taxon>Pleurostoma</taxon>
    </lineage>
</organism>
<keyword evidence="2" id="KW-0472">Membrane</keyword>
<evidence type="ECO:0000313" key="4">
    <source>
        <dbReference type="Proteomes" id="UP001174694"/>
    </source>
</evidence>
<protein>
    <submittedName>
        <fullName evidence="3">Uncharacterized protein</fullName>
    </submittedName>
</protein>
<keyword evidence="2" id="KW-1133">Transmembrane helix</keyword>
<evidence type="ECO:0000313" key="3">
    <source>
        <dbReference type="EMBL" id="KAJ9156660.1"/>
    </source>
</evidence>
<dbReference type="AlphaFoldDB" id="A0AA38S5K1"/>
<dbReference type="Proteomes" id="UP001174694">
    <property type="component" value="Unassembled WGS sequence"/>
</dbReference>
<keyword evidence="4" id="KW-1185">Reference proteome</keyword>
<reference evidence="3" key="1">
    <citation type="submission" date="2022-07" db="EMBL/GenBank/DDBJ databases">
        <title>Fungi with potential for degradation of polypropylene.</title>
        <authorList>
            <person name="Gostincar C."/>
        </authorList>
    </citation>
    <scope>NUCLEOTIDE SEQUENCE</scope>
    <source>
        <strain evidence="3">EXF-13308</strain>
    </source>
</reference>
<feature type="region of interest" description="Disordered" evidence="1">
    <location>
        <begin position="31"/>
        <end position="53"/>
    </location>
</feature>
<feature type="transmembrane region" description="Helical" evidence="2">
    <location>
        <begin position="113"/>
        <end position="137"/>
    </location>
</feature>
<feature type="compositionally biased region" description="Low complexity" evidence="1">
    <location>
        <begin position="33"/>
        <end position="53"/>
    </location>
</feature>
<evidence type="ECO:0000256" key="2">
    <source>
        <dbReference type="SAM" id="Phobius"/>
    </source>
</evidence>
<keyword evidence="2" id="KW-0812">Transmembrane</keyword>
<accession>A0AA38S5K1</accession>
<gene>
    <name evidence="3" type="ORF">NKR23_g1482</name>
</gene>
<name>A0AA38S5K1_9PEZI</name>
<proteinExistence type="predicted"/>
<evidence type="ECO:0000256" key="1">
    <source>
        <dbReference type="SAM" id="MobiDB-lite"/>
    </source>
</evidence>
<dbReference type="EMBL" id="JANBVO010000002">
    <property type="protein sequence ID" value="KAJ9156660.1"/>
    <property type="molecule type" value="Genomic_DNA"/>
</dbReference>
<sequence length="173" mass="18234">MMLFQMELPFLPSRSVIVKRSLSLIDCRHDGTTSECSSSSSNNNNNNNNNTTTTATTTMTFAEEFSSALSSLPTLVAAALPAPTTCPVSPGPPSVPPCPVGSFWAAWAPESGWLGWFSLFSSLLLAAAGLGGAWAVLRGRPVGRVSIAWGLVSVEVWGDQGRSREHHAGAQTV</sequence>
<comment type="caution">
    <text evidence="3">The sequence shown here is derived from an EMBL/GenBank/DDBJ whole genome shotgun (WGS) entry which is preliminary data.</text>
</comment>